<organism evidence="3 4">
    <name type="scientific">Gelatiniphilus marinus</name>
    <dbReference type="NCBI Taxonomy" id="1759464"/>
    <lineage>
        <taxon>Bacteria</taxon>
        <taxon>Pseudomonadati</taxon>
        <taxon>Bacteroidota</taxon>
        <taxon>Flavobacteriia</taxon>
        <taxon>Flavobacteriales</taxon>
        <taxon>Flavobacteriaceae</taxon>
        <taxon>Gelatiniphilus</taxon>
    </lineage>
</organism>
<keyword evidence="4" id="KW-1185">Reference proteome</keyword>
<dbReference type="EMBL" id="JBHULK010000004">
    <property type="protein sequence ID" value="MFD2535824.1"/>
    <property type="molecule type" value="Genomic_DNA"/>
</dbReference>
<feature type="domain" description="DUF3108" evidence="2">
    <location>
        <begin position="31"/>
        <end position="220"/>
    </location>
</feature>
<dbReference type="Pfam" id="PF21347">
    <property type="entry name" value="DUF3108_like"/>
    <property type="match status" value="1"/>
</dbReference>
<evidence type="ECO:0000313" key="4">
    <source>
        <dbReference type="Proteomes" id="UP001597441"/>
    </source>
</evidence>
<dbReference type="InterPro" id="IPR049279">
    <property type="entry name" value="DUF3108-like"/>
</dbReference>
<sequence length="225" mass="25302">MKIKIITLIGLLFFSLPLMAQDACSTYFPFKEGAKFEITSFNKKGKKESVVNYEITSINNNVANIKAKISDAKGKEVTTTEYNVTCDGNSVSIDFKSLMNPDMFEQYKDMDMEMSGTNVEFPNNLKVGQTLKDANLKMTLNMSGIKMNMTMDMLNRTVDAKESVTTTAGTFDCFVLSYDTEMKMGMKMNFKNKEWIAKGVGVVKSENYNKKGKLMGYSELTSFTK</sequence>
<dbReference type="Gene3D" id="2.40.360.20">
    <property type="match status" value="1"/>
</dbReference>
<proteinExistence type="predicted"/>
<gene>
    <name evidence="3" type="ORF">ACFSQS_11985</name>
</gene>
<reference evidence="4" key="1">
    <citation type="journal article" date="2019" name="Int. J. Syst. Evol. Microbiol.">
        <title>The Global Catalogue of Microorganisms (GCM) 10K type strain sequencing project: providing services to taxonomists for standard genome sequencing and annotation.</title>
        <authorList>
            <consortium name="The Broad Institute Genomics Platform"/>
            <consortium name="The Broad Institute Genome Sequencing Center for Infectious Disease"/>
            <person name="Wu L."/>
            <person name="Ma J."/>
        </authorList>
    </citation>
    <scope>NUCLEOTIDE SEQUENCE [LARGE SCALE GENOMIC DNA]</scope>
    <source>
        <strain evidence="4">KCTC 42903</strain>
    </source>
</reference>
<feature type="signal peptide" evidence="1">
    <location>
        <begin position="1"/>
        <end position="20"/>
    </location>
</feature>
<protein>
    <recommendedName>
        <fullName evidence="2">DUF3108 domain-containing protein</fullName>
    </recommendedName>
</protein>
<feature type="chain" id="PRO_5045064914" description="DUF3108 domain-containing protein" evidence="1">
    <location>
        <begin position="21"/>
        <end position="225"/>
    </location>
</feature>
<evidence type="ECO:0000313" key="3">
    <source>
        <dbReference type="EMBL" id="MFD2535824.1"/>
    </source>
</evidence>
<accession>A0ABW5JTY7</accession>
<evidence type="ECO:0000259" key="2">
    <source>
        <dbReference type="Pfam" id="PF21347"/>
    </source>
</evidence>
<comment type="caution">
    <text evidence="3">The sequence shown here is derived from an EMBL/GenBank/DDBJ whole genome shotgun (WGS) entry which is preliminary data.</text>
</comment>
<dbReference type="Proteomes" id="UP001597441">
    <property type="component" value="Unassembled WGS sequence"/>
</dbReference>
<evidence type="ECO:0000256" key="1">
    <source>
        <dbReference type="SAM" id="SignalP"/>
    </source>
</evidence>
<keyword evidence="1" id="KW-0732">Signal</keyword>
<name>A0ABW5JTY7_9FLAO</name>
<dbReference type="RefSeq" id="WP_388019066.1">
    <property type="nucleotide sequence ID" value="NZ_JBHUDT010000004.1"/>
</dbReference>